<dbReference type="InterPro" id="IPR016125">
    <property type="entry name" value="Peptidase_C15-like"/>
</dbReference>
<dbReference type="PANTHER" id="PTHR23402:SF1">
    <property type="entry name" value="PYROGLUTAMYL-PEPTIDASE I"/>
    <property type="match status" value="1"/>
</dbReference>
<accession>A0A505HXJ5</accession>
<dbReference type="VEuPathDB" id="FungiDB:ASPNIDRAFT2_1146931"/>
<dbReference type="Proteomes" id="UP000197666">
    <property type="component" value="Unassembled WGS sequence"/>
</dbReference>
<evidence type="ECO:0000256" key="4">
    <source>
        <dbReference type="ARBA" id="ARBA00022807"/>
    </source>
</evidence>
<comment type="similarity">
    <text evidence="1">Belongs to the peptidase C15 family.</text>
</comment>
<dbReference type="SUPFAM" id="SSF141673">
    <property type="entry name" value="MOSC N-terminal domain-like"/>
    <property type="match status" value="1"/>
</dbReference>
<dbReference type="GO" id="GO:0008234">
    <property type="term" value="F:cysteine-type peptidase activity"/>
    <property type="evidence" value="ECO:0007669"/>
    <property type="project" value="UniProtKB-KW"/>
</dbReference>
<dbReference type="VEuPathDB" id="FungiDB:ASPNIDRAFT2_1187471"/>
<evidence type="ECO:0000256" key="5">
    <source>
        <dbReference type="SAM" id="MobiDB-lite"/>
    </source>
</evidence>
<gene>
    <name evidence="7" type="ORF">CAN33_0029485</name>
</gene>
<dbReference type="AlphaFoldDB" id="A0A505HXJ5"/>
<dbReference type="GO" id="GO:0030170">
    <property type="term" value="F:pyridoxal phosphate binding"/>
    <property type="evidence" value="ECO:0007669"/>
    <property type="project" value="InterPro"/>
</dbReference>
<dbReference type="Gene3D" id="3.40.630.20">
    <property type="entry name" value="Peptidase C15, pyroglutamyl peptidase I-like"/>
    <property type="match status" value="1"/>
</dbReference>
<dbReference type="Pfam" id="PF03476">
    <property type="entry name" value="MOSC_N"/>
    <property type="match status" value="1"/>
</dbReference>
<reference evidence="8" key="1">
    <citation type="submission" date="2018-10" db="EMBL/GenBank/DDBJ databases">
        <title>FDA dAtabase for Regulatory Grade micrObial Sequences (FDA-ARGOS): Supporting development and validation of Infectious Disease Dx tests.</title>
        <authorList>
            <person name="Kerrigan L."/>
            <person name="Tallon L."/>
            <person name="Sadzewicz L."/>
            <person name="Sengamalay N."/>
            <person name="Ott S."/>
            <person name="Godinez A."/>
            <person name="Nagaraj S."/>
            <person name="Vavikolanu K."/>
            <person name="Nadendla S."/>
            <person name="George J."/>
            <person name="Sichtig H."/>
        </authorList>
    </citation>
    <scope>NUCLEOTIDE SEQUENCE [LARGE SCALE GENOMIC DNA]</scope>
    <source>
        <strain evidence="8">FDAARGOS_311</strain>
    </source>
</reference>
<evidence type="ECO:0000313" key="8">
    <source>
        <dbReference type="Proteomes" id="UP000197666"/>
    </source>
</evidence>
<name>A0A505HXJ5_ASPNG</name>
<evidence type="ECO:0000256" key="1">
    <source>
        <dbReference type="ARBA" id="ARBA00006641"/>
    </source>
</evidence>
<dbReference type="PANTHER" id="PTHR23402">
    <property type="entry name" value="PROTEASE FAMILY C15 PYROGLUTAMYL-PEPTIDASE I-RELATED"/>
    <property type="match status" value="1"/>
</dbReference>
<feature type="domain" description="MOSC" evidence="6">
    <location>
        <begin position="441"/>
        <end position="599"/>
    </location>
</feature>
<dbReference type="VEuPathDB" id="FungiDB:M747DRAFT_246679"/>
<dbReference type="VEuPathDB" id="FungiDB:M747DRAFT_299280"/>
<keyword evidence="3 7" id="KW-0378">Hydrolase</keyword>
<dbReference type="SUPFAM" id="SSF50800">
    <property type="entry name" value="PK beta-barrel domain-like"/>
    <property type="match status" value="1"/>
</dbReference>
<proteinExistence type="inferred from homology"/>
<organism evidence="7 8">
    <name type="scientific">Aspergillus niger</name>
    <dbReference type="NCBI Taxonomy" id="5061"/>
    <lineage>
        <taxon>Eukaryota</taxon>
        <taxon>Fungi</taxon>
        <taxon>Dikarya</taxon>
        <taxon>Ascomycota</taxon>
        <taxon>Pezizomycotina</taxon>
        <taxon>Eurotiomycetes</taxon>
        <taxon>Eurotiomycetidae</taxon>
        <taxon>Eurotiales</taxon>
        <taxon>Aspergillaceae</taxon>
        <taxon>Aspergillus</taxon>
        <taxon>Aspergillus subgen. Circumdati</taxon>
    </lineage>
</organism>
<dbReference type="SUPFAM" id="SSF53182">
    <property type="entry name" value="Pyrrolidone carboxyl peptidase (pyroglutamate aminopeptidase)"/>
    <property type="match status" value="1"/>
</dbReference>
<protein>
    <submittedName>
        <fullName evidence="7">Glycosyl hydrolase 1 family protein</fullName>
    </submittedName>
</protein>
<evidence type="ECO:0000313" key="7">
    <source>
        <dbReference type="EMBL" id="TPR04388.1"/>
    </source>
</evidence>
<evidence type="ECO:0000256" key="3">
    <source>
        <dbReference type="ARBA" id="ARBA00022801"/>
    </source>
</evidence>
<evidence type="ECO:0000259" key="6">
    <source>
        <dbReference type="PROSITE" id="PS51340"/>
    </source>
</evidence>
<dbReference type="GO" id="GO:0030151">
    <property type="term" value="F:molybdenum ion binding"/>
    <property type="evidence" value="ECO:0007669"/>
    <property type="project" value="InterPro"/>
</dbReference>
<dbReference type="Pfam" id="PF03473">
    <property type="entry name" value="MOSC"/>
    <property type="match status" value="1"/>
</dbReference>
<dbReference type="GO" id="GO:0006508">
    <property type="term" value="P:proteolysis"/>
    <property type="evidence" value="ECO:0007669"/>
    <property type="project" value="UniProtKB-KW"/>
</dbReference>
<keyword evidence="4" id="KW-0788">Thiol protease</keyword>
<dbReference type="InterPro" id="IPR005302">
    <property type="entry name" value="MoCF_Sase_C"/>
</dbReference>
<dbReference type="VEuPathDB" id="FungiDB:ATCC64974_88480"/>
<dbReference type="VEuPathDB" id="FungiDB:An11g01960"/>
<comment type="caution">
    <text evidence="7">The sequence shown here is derived from an EMBL/GenBank/DDBJ whole genome shotgun (WGS) entry which is preliminary data.</text>
</comment>
<dbReference type="InterPro" id="IPR011037">
    <property type="entry name" value="Pyrv_Knase-like_insert_dom_sf"/>
</dbReference>
<sequence length="611" mass="67841">MGDYGPGVSSLTAQLPGNPPVSETDQDEISVLVTGFGPFKSNLVNASYLIASSLPPSFTFSPASSDGSDAVPRRVSMYVHPSPIPVAYSSVRTTLPVILDDYAKTHGGRRPDIVIHIGIAAMRNYYSVETQAHRDGYLMSDIKGRSGYEDGEKLWRELDLPLVLRAGPSEGHASEKKHLSPRPPDEDFLAAWKTFCPPETDARISTDAGRYLCEFILYTSLALAYQAGEDRNVTFFHVPASCLDEDIETGKEVAVALIKALTPTVLLLTTLTIILLPLLLSPKAIHTLKHKLNLLLRHHHPKPTTIHSLYIYPIKSCRGIRLPHTTLHKHGLSLDRRWMFIDAKTNQFLTIRQDSRMTLITTALSPDSSHLIITIPSFSKDKEISLPTDPTPAWLAQHTTLEHVTIWDTVTDAYAYGPDVNALFSEFLGREVKLVFKGPERRILRGNGAPEILGREQDTYFPDVHPVLIASVASIEELNGRLVQGGNDPITIERFRPNIVVTGDVPWEEDSWKVVRIVGNKDGKKGGGTVELDVVARCARCQVPNVDPDTAEKHGRQPWDTLMKYRRVDEGIKFKPCFGMLSAPRHEGRVEVGMGFEVVEVTDGHRYIKGF</sequence>
<dbReference type="InterPro" id="IPR036440">
    <property type="entry name" value="Peptidase_C15-like_sf"/>
</dbReference>
<evidence type="ECO:0000256" key="2">
    <source>
        <dbReference type="ARBA" id="ARBA00022670"/>
    </source>
</evidence>
<dbReference type="PROSITE" id="PS51340">
    <property type="entry name" value="MOSC"/>
    <property type="match status" value="1"/>
</dbReference>
<feature type="region of interest" description="Disordered" evidence="5">
    <location>
        <begin position="1"/>
        <end position="24"/>
    </location>
</feature>
<dbReference type="VEuPathDB" id="FungiDB:An11g01970"/>
<dbReference type="VEuPathDB" id="FungiDB:ATCC64974_88470"/>
<dbReference type="InterPro" id="IPR005303">
    <property type="entry name" value="MOCOS_middle"/>
</dbReference>
<dbReference type="EMBL" id="NKJJ02000002">
    <property type="protein sequence ID" value="TPR04388.1"/>
    <property type="molecule type" value="Genomic_DNA"/>
</dbReference>
<keyword evidence="2" id="KW-0645">Protease</keyword>